<comment type="function">
    <text evidence="6">Part of the ABC transporter complex HmuTUV involved in hemin import. Responsible for energy coupling to the transport system.</text>
</comment>
<evidence type="ECO:0000256" key="6">
    <source>
        <dbReference type="ARBA" id="ARBA00037066"/>
    </source>
</evidence>
<dbReference type="AlphaFoldDB" id="A0A9X2T837"/>
<dbReference type="GO" id="GO:0016887">
    <property type="term" value="F:ATP hydrolysis activity"/>
    <property type="evidence" value="ECO:0007669"/>
    <property type="project" value="InterPro"/>
</dbReference>
<dbReference type="InterPro" id="IPR003593">
    <property type="entry name" value="AAA+_ATPase"/>
</dbReference>
<dbReference type="CDD" id="cd03214">
    <property type="entry name" value="ABC_Iron-Siderophores_B12_Hemin"/>
    <property type="match status" value="1"/>
</dbReference>
<evidence type="ECO:0000256" key="3">
    <source>
        <dbReference type="ARBA" id="ARBA00022741"/>
    </source>
</evidence>
<dbReference type="PROSITE" id="PS00211">
    <property type="entry name" value="ABC_TRANSPORTER_1"/>
    <property type="match status" value="1"/>
</dbReference>
<sequence>MAPPALRIEGLSAGYGRRRVISDLSLPAIEGGGVTALIGPNAAGKTTLLRSLAGLVPARGSIRLDEVELTRLSVAGHSARVAYMPQALPQRVALTVLEATLSALMSSPDGASDVAEAQSRALRALERLGISDLAMRGLDELSGGQRQLASLAQSIVREPTVLLLDEPTSALDIHHQLRVMQFVRELAEERGIIVVIVLHDIAQAARYATRVVVMKQGAVAADGPPDAAITPAMLADVYKVAARVERCSHGFLQIMVDRALDEAGVQARSVAPPST</sequence>
<dbReference type="InterPro" id="IPR027417">
    <property type="entry name" value="P-loop_NTPase"/>
</dbReference>
<dbReference type="Pfam" id="PF00005">
    <property type="entry name" value="ABC_tran"/>
    <property type="match status" value="1"/>
</dbReference>
<protein>
    <submittedName>
        <fullName evidence="8">ABC transporter ATP-binding protein</fullName>
    </submittedName>
</protein>
<dbReference type="RefSeq" id="WP_258733924.1">
    <property type="nucleotide sequence ID" value="NZ_JANTHZ010000008.1"/>
</dbReference>
<evidence type="ECO:0000256" key="4">
    <source>
        <dbReference type="ARBA" id="ARBA00022840"/>
    </source>
</evidence>
<keyword evidence="2" id="KW-0813">Transport</keyword>
<keyword evidence="4 8" id="KW-0067">ATP-binding</keyword>
<gene>
    <name evidence="8" type="ORF">NVS89_16800</name>
</gene>
<evidence type="ECO:0000313" key="9">
    <source>
        <dbReference type="Proteomes" id="UP001151088"/>
    </source>
</evidence>
<dbReference type="EMBL" id="JANTHZ010000008">
    <property type="protein sequence ID" value="MCS0496763.1"/>
    <property type="molecule type" value="Genomic_DNA"/>
</dbReference>
<dbReference type="SMART" id="SM00382">
    <property type="entry name" value="AAA"/>
    <property type="match status" value="1"/>
</dbReference>
<comment type="similarity">
    <text evidence="1">Belongs to the ABC transporter superfamily.</text>
</comment>
<dbReference type="InterPro" id="IPR017871">
    <property type="entry name" value="ABC_transporter-like_CS"/>
</dbReference>
<evidence type="ECO:0000256" key="1">
    <source>
        <dbReference type="ARBA" id="ARBA00005417"/>
    </source>
</evidence>
<keyword evidence="3" id="KW-0547">Nucleotide-binding</keyword>
<evidence type="ECO:0000256" key="2">
    <source>
        <dbReference type="ARBA" id="ARBA00022448"/>
    </source>
</evidence>
<keyword evidence="9" id="KW-1185">Reference proteome</keyword>
<dbReference type="GO" id="GO:0005524">
    <property type="term" value="F:ATP binding"/>
    <property type="evidence" value="ECO:0007669"/>
    <property type="project" value="UniProtKB-KW"/>
</dbReference>
<feature type="domain" description="ABC transporter" evidence="7">
    <location>
        <begin position="6"/>
        <end position="241"/>
    </location>
</feature>
<dbReference type="FunFam" id="3.40.50.300:FF:000134">
    <property type="entry name" value="Iron-enterobactin ABC transporter ATP-binding protein"/>
    <property type="match status" value="1"/>
</dbReference>
<dbReference type="Proteomes" id="UP001151088">
    <property type="component" value="Unassembled WGS sequence"/>
</dbReference>
<reference evidence="8" key="1">
    <citation type="submission" date="2022-08" db="EMBL/GenBank/DDBJ databases">
        <authorList>
            <person name="Li F."/>
        </authorList>
    </citation>
    <scope>NUCLEOTIDE SEQUENCE</scope>
    <source>
        <strain evidence="8">MQZ15Z-1</strain>
    </source>
</reference>
<accession>A0A9X2T837</accession>
<organism evidence="8 9">
    <name type="scientific">Ancylobacter mangrovi</name>
    <dbReference type="NCBI Taxonomy" id="2972472"/>
    <lineage>
        <taxon>Bacteria</taxon>
        <taxon>Pseudomonadati</taxon>
        <taxon>Pseudomonadota</taxon>
        <taxon>Alphaproteobacteria</taxon>
        <taxon>Hyphomicrobiales</taxon>
        <taxon>Xanthobacteraceae</taxon>
        <taxon>Ancylobacter</taxon>
    </lineage>
</organism>
<name>A0A9X2T837_9HYPH</name>
<evidence type="ECO:0000256" key="5">
    <source>
        <dbReference type="ARBA" id="ARBA00022967"/>
    </source>
</evidence>
<dbReference type="InterPro" id="IPR003439">
    <property type="entry name" value="ABC_transporter-like_ATP-bd"/>
</dbReference>
<evidence type="ECO:0000313" key="8">
    <source>
        <dbReference type="EMBL" id="MCS0496763.1"/>
    </source>
</evidence>
<comment type="caution">
    <text evidence="8">The sequence shown here is derived from an EMBL/GenBank/DDBJ whole genome shotgun (WGS) entry which is preliminary data.</text>
</comment>
<dbReference type="SUPFAM" id="SSF52540">
    <property type="entry name" value="P-loop containing nucleoside triphosphate hydrolases"/>
    <property type="match status" value="1"/>
</dbReference>
<keyword evidence="5" id="KW-1278">Translocase</keyword>
<dbReference type="PANTHER" id="PTHR42794:SF1">
    <property type="entry name" value="HEMIN IMPORT ATP-BINDING PROTEIN HMUV"/>
    <property type="match status" value="1"/>
</dbReference>
<dbReference type="PANTHER" id="PTHR42794">
    <property type="entry name" value="HEMIN IMPORT ATP-BINDING PROTEIN HMUV"/>
    <property type="match status" value="1"/>
</dbReference>
<proteinExistence type="inferred from homology"/>
<evidence type="ECO:0000259" key="7">
    <source>
        <dbReference type="PROSITE" id="PS50893"/>
    </source>
</evidence>
<dbReference type="PROSITE" id="PS50893">
    <property type="entry name" value="ABC_TRANSPORTER_2"/>
    <property type="match status" value="1"/>
</dbReference>
<dbReference type="Gene3D" id="3.40.50.300">
    <property type="entry name" value="P-loop containing nucleotide triphosphate hydrolases"/>
    <property type="match status" value="1"/>
</dbReference>